<dbReference type="GO" id="GO:0016715">
    <property type="term" value="F:oxidoreductase activity, acting on paired donors, with incorporation or reduction of molecular oxygen, reduced ascorbate as one donor, and incorporation of one atom of oxygen"/>
    <property type="evidence" value="ECO:0007669"/>
    <property type="project" value="InterPro"/>
</dbReference>
<dbReference type="PROSITE" id="PS51352">
    <property type="entry name" value="THIOREDOXIN_2"/>
    <property type="match status" value="1"/>
</dbReference>
<dbReference type="EMBL" id="CP155447">
    <property type="protein sequence ID" value="XBH02842.1"/>
    <property type="molecule type" value="Genomic_DNA"/>
</dbReference>
<dbReference type="Gene3D" id="3.40.30.10">
    <property type="entry name" value="Glutaredoxin"/>
    <property type="match status" value="1"/>
</dbReference>
<name>A0AAU7CBJ6_9BACT</name>
<dbReference type="InterPro" id="IPR036249">
    <property type="entry name" value="Thioredoxin-like_sf"/>
</dbReference>
<dbReference type="SUPFAM" id="SSF52833">
    <property type="entry name" value="Thioredoxin-like"/>
    <property type="match status" value="1"/>
</dbReference>
<dbReference type="InterPro" id="IPR013766">
    <property type="entry name" value="Thioredoxin_domain"/>
</dbReference>
<gene>
    <name evidence="4" type="ORF">V5E97_31685</name>
</gene>
<dbReference type="AlphaFoldDB" id="A0AAU7CBJ6"/>
<proteinExistence type="predicted"/>
<dbReference type="RefSeq" id="WP_406695584.1">
    <property type="nucleotide sequence ID" value="NZ_CP155447.1"/>
</dbReference>
<organism evidence="4">
    <name type="scientific">Singulisphaera sp. Ch08</name>
    <dbReference type="NCBI Taxonomy" id="3120278"/>
    <lineage>
        <taxon>Bacteria</taxon>
        <taxon>Pseudomonadati</taxon>
        <taxon>Planctomycetota</taxon>
        <taxon>Planctomycetia</taxon>
        <taxon>Isosphaerales</taxon>
        <taxon>Isosphaeraceae</taxon>
        <taxon>Singulisphaera</taxon>
    </lineage>
</organism>
<dbReference type="InterPro" id="IPR008977">
    <property type="entry name" value="PHM/PNGase_F_dom_sf"/>
</dbReference>
<reference evidence="4" key="1">
    <citation type="submission" date="2024-05" db="EMBL/GenBank/DDBJ databases">
        <title>Planctomycetes of the genus Singulisphaera possess chitinolytic capabilities.</title>
        <authorList>
            <person name="Ivanova A."/>
        </authorList>
    </citation>
    <scope>NUCLEOTIDE SEQUENCE</scope>
    <source>
        <strain evidence="4">Ch08T</strain>
    </source>
</reference>
<dbReference type="Gene3D" id="2.60.120.230">
    <property type="match status" value="1"/>
</dbReference>
<dbReference type="InterPro" id="IPR013740">
    <property type="entry name" value="Redoxin"/>
</dbReference>
<dbReference type="InterPro" id="IPR014784">
    <property type="entry name" value="Cu2_ascorb_mOase-like_C"/>
</dbReference>
<evidence type="ECO:0000256" key="1">
    <source>
        <dbReference type="ARBA" id="ARBA00023157"/>
    </source>
</evidence>
<sequence length="604" mass="67987">MRRRCRFRPAIILALILGLPARGDGDDRSPIGQRVDNLQFKDIRFLTRSLDDFGKKKAFVVVATNTTCPVVQRYLPVLAQLEKTYRDRGVQFLALNVGPDDSITEMAARSVEAKTEFPFVKDIDSACARKLGLRRTPESVVIDSQSRIRYRGRIDDQFRLTGERPQASRHDLRDALEDILAGREVARSETSVDGCLITAPDPSRLGKVPTFAEDVAPLVQRHCQDCHHRGAEAPFPLVTYRDVASQAAMIEEVVGDRRMPPWFASDKHGRFANRRGLSETERETFLGWIQGGTPRGNSGQEPKLREFPTGKWRIGTPDLTTTMLLAHEIPATGYVDYRYAILPFVFTHDTWVQSIEIISDNSRAVHHANLAYNKLGERPRQENFITGRVPGGDPMVLDDGTAYLIPKGSVLGLQIHYTTTGKAERVRLSVGLKFPRTVVRKQLQHRQVYTTRFEIPPFAPAHPVSASRQLNFDATGVGLFAHMHVRGKDMTFLARHPNGLTDTLLLIPNYQFDWQQSFRWTPGTKKFPKGTTFEVLAHFDNSEFNPFNPDPKQTVGNGDQTFNEMMYGFYFYTRDDEDLALSIDPATGAVLEGNPGATSFPQMP</sequence>
<dbReference type="SUPFAM" id="SSF49742">
    <property type="entry name" value="PHM/PNGase F"/>
    <property type="match status" value="2"/>
</dbReference>
<dbReference type="PANTHER" id="PTHR43640">
    <property type="entry name" value="OS07G0260300 PROTEIN"/>
    <property type="match status" value="1"/>
</dbReference>
<dbReference type="InterPro" id="IPR047262">
    <property type="entry name" value="PRX-like1"/>
</dbReference>
<evidence type="ECO:0000313" key="4">
    <source>
        <dbReference type="EMBL" id="XBH02842.1"/>
    </source>
</evidence>
<dbReference type="Pfam" id="PF08534">
    <property type="entry name" value="Redoxin"/>
    <property type="match status" value="1"/>
</dbReference>
<keyword evidence="1" id="KW-1015">Disulfide bond</keyword>
<accession>A0AAU7CBJ6</accession>
<dbReference type="PANTHER" id="PTHR43640:SF1">
    <property type="entry name" value="THIOREDOXIN-DEPENDENT PEROXIREDOXIN"/>
    <property type="match status" value="1"/>
</dbReference>
<protein>
    <submittedName>
        <fullName evidence="4">Redoxin family protein</fullName>
    </submittedName>
</protein>
<evidence type="ECO:0000259" key="3">
    <source>
        <dbReference type="PROSITE" id="PS51352"/>
    </source>
</evidence>
<evidence type="ECO:0000256" key="2">
    <source>
        <dbReference type="SAM" id="MobiDB-lite"/>
    </source>
</evidence>
<feature type="region of interest" description="Disordered" evidence="2">
    <location>
        <begin position="289"/>
        <end position="311"/>
    </location>
</feature>
<feature type="domain" description="Thioredoxin" evidence="3">
    <location>
        <begin position="29"/>
        <end position="181"/>
    </location>
</feature>